<reference evidence="2" key="1">
    <citation type="submission" date="2017-05" db="EMBL/GenBank/DDBJ databases">
        <title>Physiological properties and genetic analysis related to exopolysaccharide production of fresh-water unicellular cyanobacterium Aphanothece sacrum, Suizenji Nori, that has been cultured as a food source in Japan.</title>
        <authorList>
            <person name="Kanesaki Y."/>
            <person name="Yoshikawa S."/>
            <person name="Ohki K."/>
        </authorList>
    </citation>
    <scope>NUCLEOTIDE SEQUENCE [LARGE SCALE GENOMIC DNA]</scope>
    <source>
        <strain evidence="2">FPU1</strain>
    </source>
</reference>
<sequence>MKKPMKDSEIYGDFEDELPASDQFLVISFSPSSIPLKQRWRNNGLSADFVADYLTTFFPAQEDDPASMNRQKELKGAVSYIANELLENAMKFHDETLHDTIQFGIHLLKDTVVLFSTNCINIEGWPKLHQVIENLTGSDPDELYVNHMEKLAEQDDGQASGLGLITIRCDYGATLGWKIIHNQDNETILTVKTMVKLQV</sequence>
<dbReference type="InterPro" id="IPR058084">
    <property type="entry name" value="Slr1658-like"/>
</dbReference>
<organism evidence="1 2">
    <name type="scientific">Aphanothece sacrum FPU1</name>
    <dbReference type="NCBI Taxonomy" id="1920663"/>
    <lineage>
        <taxon>Bacteria</taxon>
        <taxon>Bacillati</taxon>
        <taxon>Cyanobacteriota</taxon>
        <taxon>Cyanophyceae</taxon>
        <taxon>Oscillatoriophycideae</taxon>
        <taxon>Chroococcales</taxon>
        <taxon>Aphanothecaceae</taxon>
        <taxon>Aphanothece</taxon>
    </lineage>
</organism>
<protein>
    <submittedName>
        <fullName evidence="1">ATP-binding protein</fullName>
    </submittedName>
</protein>
<dbReference type="Pfam" id="PF19788">
    <property type="entry name" value="DUF6272"/>
    <property type="match status" value="1"/>
</dbReference>
<keyword evidence="1" id="KW-0547">Nucleotide-binding</keyword>
<accession>A0A401IKW3</accession>
<comment type="caution">
    <text evidence="1">The sequence shown here is derived from an EMBL/GenBank/DDBJ whole genome shotgun (WGS) entry which is preliminary data.</text>
</comment>
<evidence type="ECO:0000313" key="2">
    <source>
        <dbReference type="Proteomes" id="UP000287247"/>
    </source>
</evidence>
<dbReference type="Proteomes" id="UP000287247">
    <property type="component" value="Unassembled WGS sequence"/>
</dbReference>
<name>A0A401IKW3_APHSA</name>
<keyword evidence="2" id="KW-1185">Reference proteome</keyword>
<dbReference type="InterPro" id="IPR046239">
    <property type="entry name" value="DUF6272"/>
</dbReference>
<keyword evidence="1" id="KW-0067">ATP-binding</keyword>
<evidence type="ECO:0000313" key="1">
    <source>
        <dbReference type="EMBL" id="GBF81878.1"/>
    </source>
</evidence>
<dbReference type="AlphaFoldDB" id="A0A401IKW3"/>
<gene>
    <name evidence="1" type="ORF">AsFPU1_3300</name>
</gene>
<proteinExistence type="predicted"/>
<dbReference type="NCBIfam" id="NF047703">
    <property type="entry name" value="slr1658_superfam"/>
    <property type="match status" value="1"/>
</dbReference>
<dbReference type="RefSeq" id="WP_227873356.1">
    <property type="nucleotide sequence ID" value="NZ_BDQK01000014.1"/>
</dbReference>
<dbReference type="EMBL" id="BDQK01000014">
    <property type="protein sequence ID" value="GBF81878.1"/>
    <property type="molecule type" value="Genomic_DNA"/>
</dbReference>
<dbReference type="GO" id="GO:0005524">
    <property type="term" value="F:ATP binding"/>
    <property type="evidence" value="ECO:0007669"/>
    <property type="project" value="UniProtKB-KW"/>
</dbReference>